<protein>
    <submittedName>
        <fullName evidence="7">MipA/OmpV family protein</fullName>
    </submittedName>
</protein>
<evidence type="ECO:0000313" key="7">
    <source>
        <dbReference type="EMBL" id="MFC5069100.1"/>
    </source>
</evidence>
<name>A0ABV9Z5V8_9HYPH</name>
<dbReference type="Proteomes" id="UP001595796">
    <property type="component" value="Unassembled WGS sequence"/>
</dbReference>
<accession>A0ABV9Z5V8</accession>
<sequence length="278" mass="29534">MGASCLEMADRFHGSRPSFIASLLALLAIPSEAAFAADATTRSPGDDLVIELGGGAKFEPSYEGASDYDVSPFPTIKLEYLNVPGLFTIGGGGDDLGFSIGPSFNVTGERDSSDHDELTGLNDVDATYELGLKASYEWEHAEVYGAARYAFGGAEGFVGDVGANAIFRPTSYLEFKIGPVATFAGEDYMDTYFGVTPGESLSTGGRLSAFDAEAGIKSAGVEAKARYEFREDWFLNAEASWTSMVADAKDSPIVEAGDDQQFTVGLGVSRRFSLDLFD</sequence>
<evidence type="ECO:0000256" key="2">
    <source>
        <dbReference type="ARBA" id="ARBA00005722"/>
    </source>
</evidence>
<comment type="subcellular location">
    <subcellularLocation>
        <location evidence="1">Cell outer membrane</location>
    </subcellularLocation>
</comment>
<evidence type="ECO:0000256" key="6">
    <source>
        <dbReference type="SAM" id="SignalP"/>
    </source>
</evidence>
<comment type="caution">
    <text evidence="7">The sequence shown here is derived from an EMBL/GenBank/DDBJ whole genome shotgun (WGS) entry which is preliminary data.</text>
</comment>
<comment type="similarity">
    <text evidence="2">Belongs to the MipA/OmpV family.</text>
</comment>
<proteinExistence type="inferred from homology"/>
<evidence type="ECO:0000256" key="4">
    <source>
        <dbReference type="ARBA" id="ARBA00023136"/>
    </source>
</evidence>
<dbReference type="Pfam" id="PF06629">
    <property type="entry name" value="MipA"/>
    <property type="match status" value="1"/>
</dbReference>
<feature type="signal peptide" evidence="6">
    <location>
        <begin position="1"/>
        <end position="36"/>
    </location>
</feature>
<dbReference type="InterPro" id="IPR010583">
    <property type="entry name" value="MipA"/>
</dbReference>
<dbReference type="PANTHER" id="PTHR38776:SF1">
    <property type="entry name" value="MLTA-INTERACTING PROTEIN-RELATED"/>
    <property type="match status" value="1"/>
</dbReference>
<dbReference type="RefSeq" id="WP_379771183.1">
    <property type="nucleotide sequence ID" value="NZ_JBHSJF010000006.1"/>
</dbReference>
<organism evidence="7 8">
    <name type="scientific">Flaviflagellibacter deserti</name>
    <dbReference type="NCBI Taxonomy" id="2267266"/>
    <lineage>
        <taxon>Bacteria</taxon>
        <taxon>Pseudomonadati</taxon>
        <taxon>Pseudomonadota</taxon>
        <taxon>Alphaproteobacteria</taxon>
        <taxon>Hyphomicrobiales</taxon>
        <taxon>Flaviflagellibacter</taxon>
    </lineage>
</organism>
<evidence type="ECO:0000256" key="5">
    <source>
        <dbReference type="ARBA" id="ARBA00023237"/>
    </source>
</evidence>
<keyword evidence="5" id="KW-0998">Cell outer membrane</keyword>
<dbReference type="EMBL" id="JBHSJF010000006">
    <property type="protein sequence ID" value="MFC5069100.1"/>
    <property type="molecule type" value="Genomic_DNA"/>
</dbReference>
<keyword evidence="3 6" id="KW-0732">Signal</keyword>
<evidence type="ECO:0000256" key="3">
    <source>
        <dbReference type="ARBA" id="ARBA00022729"/>
    </source>
</evidence>
<evidence type="ECO:0000256" key="1">
    <source>
        <dbReference type="ARBA" id="ARBA00004442"/>
    </source>
</evidence>
<feature type="chain" id="PRO_5047303887" evidence="6">
    <location>
        <begin position="37"/>
        <end position="278"/>
    </location>
</feature>
<dbReference type="PANTHER" id="PTHR38776">
    <property type="entry name" value="MLTA-INTERACTING PROTEIN-RELATED"/>
    <property type="match status" value="1"/>
</dbReference>
<keyword evidence="4" id="KW-0472">Membrane</keyword>
<reference evidence="8" key="1">
    <citation type="journal article" date="2019" name="Int. J. Syst. Evol. Microbiol.">
        <title>The Global Catalogue of Microorganisms (GCM) 10K type strain sequencing project: providing services to taxonomists for standard genome sequencing and annotation.</title>
        <authorList>
            <consortium name="The Broad Institute Genomics Platform"/>
            <consortium name="The Broad Institute Genome Sequencing Center for Infectious Disease"/>
            <person name="Wu L."/>
            <person name="Ma J."/>
        </authorList>
    </citation>
    <scope>NUCLEOTIDE SEQUENCE [LARGE SCALE GENOMIC DNA]</scope>
    <source>
        <strain evidence="8">CGMCC 1.16444</strain>
    </source>
</reference>
<gene>
    <name evidence="7" type="ORF">ACFPFW_13870</name>
</gene>
<keyword evidence="8" id="KW-1185">Reference proteome</keyword>
<evidence type="ECO:0000313" key="8">
    <source>
        <dbReference type="Proteomes" id="UP001595796"/>
    </source>
</evidence>